<dbReference type="EMBL" id="NMVQ01000012">
    <property type="protein sequence ID" value="OYO21881.1"/>
    <property type="molecule type" value="Genomic_DNA"/>
</dbReference>
<dbReference type="Proteomes" id="UP000216311">
    <property type="component" value="Unassembled WGS sequence"/>
</dbReference>
<reference evidence="2 3" key="1">
    <citation type="submission" date="2017-07" db="EMBL/GenBank/DDBJ databases">
        <title>Draft whole genome sequences of clinical Proprionibacteriaceae strains.</title>
        <authorList>
            <person name="Bernier A.-M."/>
            <person name="Bernard K."/>
            <person name="Domingo M.-C."/>
        </authorList>
    </citation>
    <scope>NUCLEOTIDE SEQUENCE [LARGE SCALE GENOMIC DNA]</scope>
    <source>
        <strain evidence="2 3">NML 130396</strain>
    </source>
</reference>
<gene>
    <name evidence="2" type="ORF">CGZ93_08010</name>
</gene>
<evidence type="ECO:0000313" key="3">
    <source>
        <dbReference type="Proteomes" id="UP000216311"/>
    </source>
</evidence>
<sequence length="83" mass="8896">MTESQNPEEQAAATEAAQNVVDEVTSYEYSGEKDRISGQLDQGLDEAGVDLPESEKSRLVDEIDDRKDEDPDGGPEVGSANPA</sequence>
<dbReference type="OrthoDB" id="5148373at2"/>
<keyword evidence="3" id="KW-1185">Reference proteome</keyword>
<feature type="compositionally biased region" description="Basic and acidic residues" evidence="1">
    <location>
        <begin position="53"/>
        <end position="69"/>
    </location>
</feature>
<evidence type="ECO:0000313" key="2">
    <source>
        <dbReference type="EMBL" id="OYO21881.1"/>
    </source>
</evidence>
<dbReference type="RefSeq" id="WP_094363625.1">
    <property type="nucleotide sequence ID" value="NZ_NMVQ01000012.1"/>
</dbReference>
<feature type="compositionally biased region" description="Low complexity" evidence="1">
    <location>
        <begin position="8"/>
        <end position="18"/>
    </location>
</feature>
<accession>A0A255H2Q4</accession>
<comment type="caution">
    <text evidence="2">The sequence shown here is derived from an EMBL/GenBank/DDBJ whole genome shotgun (WGS) entry which is preliminary data.</text>
</comment>
<protein>
    <submittedName>
        <fullName evidence="2">Uncharacterized protein</fullName>
    </submittedName>
</protein>
<dbReference type="AlphaFoldDB" id="A0A255H2Q4"/>
<feature type="region of interest" description="Disordered" evidence="1">
    <location>
        <begin position="1"/>
        <end position="83"/>
    </location>
</feature>
<organism evidence="2 3">
    <name type="scientific">Enemella dayhoffiae</name>
    <dbReference type="NCBI Taxonomy" id="2016507"/>
    <lineage>
        <taxon>Bacteria</taxon>
        <taxon>Bacillati</taxon>
        <taxon>Actinomycetota</taxon>
        <taxon>Actinomycetes</taxon>
        <taxon>Propionibacteriales</taxon>
        <taxon>Propionibacteriaceae</taxon>
        <taxon>Enemella</taxon>
    </lineage>
</organism>
<evidence type="ECO:0000256" key="1">
    <source>
        <dbReference type="SAM" id="MobiDB-lite"/>
    </source>
</evidence>
<proteinExistence type="predicted"/>
<name>A0A255H2Q4_9ACTN</name>